<sequence length="56" mass="5995">MMRGGERVGFGVDAAETVMIVEAIGRRSRFPACWYEGGGSVYPTSARVPGDDSVGW</sequence>
<proteinExistence type="predicted"/>
<gene>
    <name evidence="1" type="ORF">GCM10009838_29700</name>
</gene>
<comment type="caution">
    <text evidence="1">The sequence shown here is derived from an EMBL/GenBank/DDBJ whole genome shotgun (WGS) entry which is preliminary data.</text>
</comment>
<accession>A0ABN2RHZ7</accession>
<dbReference type="Proteomes" id="UP001499854">
    <property type="component" value="Unassembled WGS sequence"/>
</dbReference>
<evidence type="ECO:0000313" key="1">
    <source>
        <dbReference type="EMBL" id="GAA1969109.1"/>
    </source>
</evidence>
<protein>
    <submittedName>
        <fullName evidence="1">Uncharacterized protein</fullName>
    </submittedName>
</protein>
<keyword evidence="2" id="KW-1185">Reference proteome</keyword>
<organism evidence="1 2">
    <name type="scientific">Catenulispora subtropica</name>
    <dbReference type="NCBI Taxonomy" id="450798"/>
    <lineage>
        <taxon>Bacteria</taxon>
        <taxon>Bacillati</taxon>
        <taxon>Actinomycetota</taxon>
        <taxon>Actinomycetes</taxon>
        <taxon>Catenulisporales</taxon>
        <taxon>Catenulisporaceae</taxon>
        <taxon>Catenulispora</taxon>
    </lineage>
</organism>
<evidence type="ECO:0000313" key="2">
    <source>
        <dbReference type="Proteomes" id="UP001499854"/>
    </source>
</evidence>
<reference evidence="1 2" key="1">
    <citation type="journal article" date="2019" name="Int. J. Syst. Evol. Microbiol.">
        <title>The Global Catalogue of Microorganisms (GCM) 10K type strain sequencing project: providing services to taxonomists for standard genome sequencing and annotation.</title>
        <authorList>
            <consortium name="The Broad Institute Genomics Platform"/>
            <consortium name="The Broad Institute Genome Sequencing Center for Infectious Disease"/>
            <person name="Wu L."/>
            <person name="Ma J."/>
        </authorList>
    </citation>
    <scope>NUCLEOTIDE SEQUENCE [LARGE SCALE GENOMIC DNA]</scope>
    <source>
        <strain evidence="1 2">JCM 16013</strain>
    </source>
</reference>
<name>A0ABN2RHZ7_9ACTN</name>
<dbReference type="EMBL" id="BAAAQM010000014">
    <property type="protein sequence ID" value="GAA1969109.1"/>
    <property type="molecule type" value="Genomic_DNA"/>
</dbReference>